<evidence type="ECO:0000256" key="4">
    <source>
        <dbReference type="ARBA" id="ARBA00022792"/>
    </source>
</evidence>
<dbReference type="GO" id="GO:0034551">
    <property type="term" value="P:mitochondrial respiratory chain complex III assembly"/>
    <property type="evidence" value="ECO:0007669"/>
    <property type="project" value="TreeGrafter"/>
</dbReference>
<keyword evidence="5" id="KW-1133">Transmembrane helix</keyword>
<dbReference type="GO" id="GO:0005743">
    <property type="term" value="C:mitochondrial inner membrane"/>
    <property type="evidence" value="ECO:0007669"/>
    <property type="project" value="UniProtKB-SubCell"/>
</dbReference>
<reference evidence="13 14" key="1">
    <citation type="submission" date="2015-01" db="EMBL/GenBank/DDBJ databases">
        <title>The Genome Sequence of Cladophialophora immunda CBS83496.</title>
        <authorList>
            <consortium name="The Broad Institute Genomics Platform"/>
            <person name="Cuomo C."/>
            <person name="de Hoog S."/>
            <person name="Gorbushina A."/>
            <person name="Stielow B."/>
            <person name="Teixiera M."/>
            <person name="Abouelleil A."/>
            <person name="Chapman S.B."/>
            <person name="Priest M."/>
            <person name="Young S.K."/>
            <person name="Wortman J."/>
            <person name="Nusbaum C."/>
            <person name="Birren B."/>
        </authorList>
    </citation>
    <scope>NUCLEOTIDE SEQUENCE [LARGE SCALE GENOMIC DNA]</scope>
    <source>
        <strain evidence="13 14">CBS 83496</strain>
    </source>
</reference>
<evidence type="ECO:0000256" key="7">
    <source>
        <dbReference type="ARBA" id="ARBA00023136"/>
    </source>
</evidence>
<keyword evidence="4 11" id="KW-0999">Mitochondrion inner membrane</keyword>
<evidence type="ECO:0000256" key="10">
    <source>
        <dbReference type="ARBA" id="ARBA00031521"/>
    </source>
</evidence>
<gene>
    <name evidence="13" type="ORF">PV07_06535</name>
</gene>
<organism evidence="13 14">
    <name type="scientific">Cladophialophora immunda</name>
    <dbReference type="NCBI Taxonomy" id="569365"/>
    <lineage>
        <taxon>Eukaryota</taxon>
        <taxon>Fungi</taxon>
        <taxon>Dikarya</taxon>
        <taxon>Ascomycota</taxon>
        <taxon>Pezizomycotina</taxon>
        <taxon>Eurotiomycetes</taxon>
        <taxon>Chaetothyriomycetidae</taxon>
        <taxon>Chaetothyriales</taxon>
        <taxon>Herpotrichiellaceae</taxon>
        <taxon>Cladophialophora</taxon>
    </lineage>
</organism>
<dbReference type="RefSeq" id="XP_016246940.1">
    <property type="nucleotide sequence ID" value="XM_016393521.1"/>
</dbReference>
<evidence type="ECO:0000313" key="13">
    <source>
        <dbReference type="EMBL" id="KIW26724.1"/>
    </source>
</evidence>
<evidence type="ECO:0000256" key="9">
    <source>
        <dbReference type="ARBA" id="ARBA00025413"/>
    </source>
</evidence>
<evidence type="ECO:0000256" key="8">
    <source>
        <dbReference type="ARBA" id="ARBA00023186"/>
    </source>
</evidence>
<feature type="region of interest" description="Disordered" evidence="12">
    <location>
        <begin position="92"/>
        <end position="117"/>
    </location>
</feature>
<evidence type="ECO:0000256" key="12">
    <source>
        <dbReference type="SAM" id="MobiDB-lite"/>
    </source>
</evidence>
<keyword evidence="8 11" id="KW-0143">Chaperone</keyword>
<evidence type="ECO:0000256" key="11">
    <source>
        <dbReference type="RuleBase" id="RU368005"/>
    </source>
</evidence>
<dbReference type="Pfam" id="PF07960">
    <property type="entry name" value="CBP4"/>
    <property type="match status" value="1"/>
</dbReference>
<proteinExistence type="inferred from homology"/>
<evidence type="ECO:0000256" key="1">
    <source>
        <dbReference type="ARBA" id="ARBA00004434"/>
    </source>
</evidence>
<dbReference type="InterPro" id="IPR012420">
    <property type="entry name" value="Cbp4"/>
</dbReference>
<comment type="subcellular location">
    <subcellularLocation>
        <location evidence="1 11">Mitochondrion inner membrane</location>
        <topology evidence="1 11">Single-pass membrane protein</topology>
    </subcellularLocation>
</comment>
<keyword evidence="3" id="KW-0812">Transmembrane</keyword>
<comment type="function">
    <text evidence="9 11">Essential for the assembly of ubiquinol-cytochrome c reductase. It has a direct effect on the correct occurrence of the Rieske protein, core 4, core 5 and apocytochrome b.</text>
</comment>
<evidence type="ECO:0000256" key="6">
    <source>
        <dbReference type="ARBA" id="ARBA00023128"/>
    </source>
</evidence>
<comment type="similarity">
    <text evidence="2 11">Belongs to the CBP4 family.</text>
</comment>
<dbReference type="EMBL" id="KN847043">
    <property type="protein sequence ID" value="KIW26724.1"/>
    <property type="molecule type" value="Genomic_DNA"/>
</dbReference>
<keyword evidence="7" id="KW-0472">Membrane</keyword>
<accession>A0A0D2CSY3</accession>
<dbReference type="AlphaFoldDB" id="A0A0D2CSY3"/>
<dbReference type="HOGENOM" id="CLU_136894_0_0_1"/>
<dbReference type="PANTHER" id="PTHR28202">
    <property type="entry name" value="ASSEMBLY FACTOR CBP4"/>
    <property type="match status" value="1"/>
</dbReference>
<keyword evidence="14" id="KW-1185">Reference proteome</keyword>
<sequence>MGSRGWMYTKMVGVFVLCCVGGPALMYYVTPAEGEVFKRFNPDLQKRNLELREQRLKNNEEFVSKLIEYSKSDKPVWIVAAEAEKREKAEKMRMAAEQGMERETIREQMRRAQAEGK</sequence>
<evidence type="ECO:0000313" key="14">
    <source>
        <dbReference type="Proteomes" id="UP000054466"/>
    </source>
</evidence>
<keyword evidence="6 11" id="KW-0496">Mitochondrion</keyword>
<evidence type="ECO:0000256" key="3">
    <source>
        <dbReference type="ARBA" id="ARBA00022692"/>
    </source>
</evidence>
<dbReference type="PANTHER" id="PTHR28202:SF1">
    <property type="entry name" value="ASSEMBLY FACTOR CBP4"/>
    <property type="match status" value="1"/>
</dbReference>
<name>A0A0D2CSY3_9EURO</name>
<dbReference type="OrthoDB" id="5576752at2759"/>
<evidence type="ECO:0000256" key="5">
    <source>
        <dbReference type="ARBA" id="ARBA00022989"/>
    </source>
</evidence>
<evidence type="ECO:0000256" key="2">
    <source>
        <dbReference type="ARBA" id="ARBA00006780"/>
    </source>
</evidence>
<dbReference type="Proteomes" id="UP000054466">
    <property type="component" value="Unassembled WGS sequence"/>
</dbReference>
<dbReference type="GeneID" id="27345729"/>
<protein>
    <recommendedName>
        <fullName evidence="10 11">Cytochrome b mRNA-processing protein 4</fullName>
    </recommendedName>
</protein>
<dbReference type="VEuPathDB" id="FungiDB:PV07_06535"/>